<comment type="caution">
    <text evidence="3">The sequence shown here is derived from an EMBL/GenBank/DDBJ whole genome shotgun (WGS) entry which is preliminary data.</text>
</comment>
<dbReference type="EMBL" id="JAPFFF010000008">
    <property type="protein sequence ID" value="KAK8883901.1"/>
    <property type="molecule type" value="Genomic_DNA"/>
</dbReference>
<keyword evidence="1" id="KW-1133">Transmembrane helix</keyword>
<feature type="transmembrane region" description="Helical" evidence="1">
    <location>
        <begin position="408"/>
        <end position="431"/>
    </location>
</feature>
<evidence type="ECO:0000256" key="2">
    <source>
        <dbReference type="SAM" id="SignalP"/>
    </source>
</evidence>
<organism evidence="3 4">
    <name type="scientific">Tritrichomonas musculus</name>
    <dbReference type="NCBI Taxonomy" id="1915356"/>
    <lineage>
        <taxon>Eukaryota</taxon>
        <taxon>Metamonada</taxon>
        <taxon>Parabasalia</taxon>
        <taxon>Tritrichomonadida</taxon>
        <taxon>Tritrichomonadidae</taxon>
        <taxon>Tritrichomonas</taxon>
    </lineage>
</organism>
<reference evidence="3 4" key="1">
    <citation type="submission" date="2024-04" db="EMBL/GenBank/DDBJ databases">
        <title>Tritrichomonas musculus Genome.</title>
        <authorList>
            <person name="Alves-Ferreira E."/>
            <person name="Grigg M."/>
            <person name="Lorenzi H."/>
            <person name="Galac M."/>
        </authorList>
    </citation>
    <scope>NUCLEOTIDE SEQUENCE [LARGE SCALE GENOMIC DNA]</scope>
    <source>
        <strain evidence="3 4">EAF2021</strain>
    </source>
</reference>
<feature type="signal peptide" evidence="2">
    <location>
        <begin position="1"/>
        <end position="16"/>
    </location>
</feature>
<dbReference type="Proteomes" id="UP001470230">
    <property type="component" value="Unassembled WGS sequence"/>
</dbReference>
<protein>
    <submittedName>
        <fullName evidence="3">Uncharacterized protein</fullName>
    </submittedName>
</protein>
<feature type="chain" id="PRO_5047250029" evidence="2">
    <location>
        <begin position="17"/>
        <end position="445"/>
    </location>
</feature>
<evidence type="ECO:0000256" key="1">
    <source>
        <dbReference type="SAM" id="Phobius"/>
    </source>
</evidence>
<accession>A0ABR2JYH1</accession>
<evidence type="ECO:0000313" key="4">
    <source>
        <dbReference type="Proteomes" id="UP001470230"/>
    </source>
</evidence>
<evidence type="ECO:0000313" key="3">
    <source>
        <dbReference type="EMBL" id="KAK8883901.1"/>
    </source>
</evidence>
<name>A0ABR2JYH1_9EUKA</name>
<keyword evidence="4" id="KW-1185">Reference proteome</keyword>
<keyword evidence="2" id="KW-0732">Signal</keyword>
<keyword evidence="1" id="KW-0812">Transmembrane</keyword>
<sequence length="445" mass="50773">MMIPCFLLLLFYESNSVKFPKWTYIVVFPTEADERECLINDFNQKELCAEKTELYGGPELCNDVFDSLDKISCIRDSNTDINDLLSKVDKSIEILRIIVNLEKNITVDFNGKYSNEPEEEKYLSIFRSIINPRYNKKRKTKEEGLKIITSVVGNCKEKVSSLYLFVYSNLKIVDSDLNADKVDIGYWEDLDLSSIYGIKTKHFIANVLDINLDDPLENKKKFNQFLHKIEAEKVSFYDSILFITDELLKKKWSPNDISIEFKNNSWIFQSRYRGKISLPNEISKALGLIFAVNNITLIANENSDIPDSIDISLKFFVPENYPIDCIDPCIGGDCDEEEALLLENFKVTILKKGNWDGLKKPKIKIITFNNAIEVDTDGIKDIADVEFVKEEMAGSNDGNNKKGLETKYIIIIVVCCVVVVAIVIIIIVVVIKRSKRVQNKSAASP</sequence>
<gene>
    <name evidence="3" type="ORF">M9Y10_043003</name>
</gene>
<proteinExistence type="predicted"/>
<keyword evidence="1" id="KW-0472">Membrane</keyword>